<keyword evidence="1" id="KW-1133">Transmembrane helix</keyword>
<protein>
    <submittedName>
        <fullName evidence="2">Uncharacterized protein</fullName>
    </submittedName>
</protein>
<sequence length="162" mass="18549">MKFDDILVKLGEFGFYQKRLYLLLCLPAISVGSFMMSLVLTMETPKHRCKIPGLYNDSYQIQGAWHQDLINMTIPPPEHADLDDYSKCNIYVYPSNVTVGDHSRAVLTPCTEWVYDRSVFKTTFTTKINLVCDDSFWTSFAKMIFYLGVLVGDFLFGVLSDV</sequence>
<accession>A0AA88Y5E5</accession>
<dbReference type="Proteomes" id="UP001186944">
    <property type="component" value="Unassembled WGS sequence"/>
</dbReference>
<organism evidence="2 3">
    <name type="scientific">Pinctada imbricata</name>
    <name type="common">Atlantic pearl-oyster</name>
    <name type="synonym">Pinctada martensii</name>
    <dbReference type="NCBI Taxonomy" id="66713"/>
    <lineage>
        <taxon>Eukaryota</taxon>
        <taxon>Metazoa</taxon>
        <taxon>Spiralia</taxon>
        <taxon>Lophotrochozoa</taxon>
        <taxon>Mollusca</taxon>
        <taxon>Bivalvia</taxon>
        <taxon>Autobranchia</taxon>
        <taxon>Pteriomorphia</taxon>
        <taxon>Pterioida</taxon>
        <taxon>Pterioidea</taxon>
        <taxon>Pteriidae</taxon>
        <taxon>Pinctada</taxon>
    </lineage>
</organism>
<proteinExistence type="predicted"/>
<comment type="caution">
    <text evidence="2">The sequence shown here is derived from an EMBL/GenBank/DDBJ whole genome shotgun (WGS) entry which is preliminary data.</text>
</comment>
<reference evidence="2" key="1">
    <citation type="submission" date="2019-08" db="EMBL/GenBank/DDBJ databases">
        <title>The improved chromosome-level genome for the pearl oyster Pinctada fucata martensii using PacBio sequencing and Hi-C.</title>
        <authorList>
            <person name="Zheng Z."/>
        </authorList>
    </citation>
    <scope>NUCLEOTIDE SEQUENCE</scope>
    <source>
        <strain evidence="2">ZZ-2019</strain>
        <tissue evidence="2">Adductor muscle</tissue>
    </source>
</reference>
<evidence type="ECO:0000256" key="1">
    <source>
        <dbReference type="SAM" id="Phobius"/>
    </source>
</evidence>
<dbReference type="EMBL" id="VSWD01000007">
    <property type="protein sequence ID" value="KAK3098840.1"/>
    <property type="molecule type" value="Genomic_DNA"/>
</dbReference>
<keyword evidence="3" id="KW-1185">Reference proteome</keyword>
<evidence type="ECO:0000313" key="3">
    <source>
        <dbReference type="Proteomes" id="UP001186944"/>
    </source>
</evidence>
<keyword evidence="1" id="KW-0472">Membrane</keyword>
<keyword evidence="1" id="KW-0812">Transmembrane</keyword>
<gene>
    <name evidence="2" type="ORF">FSP39_023568</name>
</gene>
<dbReference type="AlphaFoldDB" id="A0AA88Y5E5"/>
<name>A0AA88Y5E5_PINIB</name>
<evidence type="ECO:0000313" key="2">
    <source>
        <dbReference type="EMBL" id="KAK3098840.1"/>
    </source>
</evidence>
<feature type="transmembrane region" description="Helical" evidence="1">
    <location>
        <begin position="143"/>
        <end position="160"/>
    </location>
</feature>
<feature type="transmembrane region" description="Helical" evidence="1">
    <location>
        <begin position="20"/>
        <end position="40"/>
    </location>
</feature>